<dbReference type="Gene3D" id="3.40.50.300">
    <property type="entry name" value="P-loop containing nucleotide triphosphate hydrolases"/>
    <property type="match status" value="1"/>
</dbReference>
<dbReference type="GO" id="GO:0003677">
    <property type="term" value="F:DNA binding"/>
    <property type="evidence" value="ECO:0007669"/>
    <property type="project" value="UniProtKB-UniRule"/>
</dbReference>
<dbReference type="AlphaFoldDB" id="A0A1M4YT14"/>
<keyword evidence="6" id="KW-1185">Reference proteome</keyword>
<dbReference type="PANTHER" id="PTHR47691">
    <property type="entry name" value="REGULATOR-RELATED"/>
    <property type="match status" value="1"/>
</dbReference>
<dbReference type="SMART" id="SM00862">
    <property type="entry name" value="Trans_reg_C"/>
    <property type="match status" value="1"/>
</dbReference>
<comment type="similarity">
    <text evidence="1">Belongs to the AfsR/DnrI/RedD regulatory family.</text>
</comment>
<keyword evidence="2 3" id="KW-0238">DNA-binding</keyword>
<dbReference type="Pfam" id="PF25872">
    <property type="entry name" value="HTH_77"/>
    <property type="match status" value="1"/>
</dbReference>
<dbReference type="InterPro" id="IPR001867">
    <property type="entry name" value="OmpR/PhoB-type_DNA-bd"/>
</dbReference>
<dbReference type="Gene3D" id="1.10.10.10">
    <property type="entry name" value="Winged helix-like DNA-binding domain superfamily/Winged helix DNA-binding domain"/>
    <property type="match status" value="1"/>
</dbReference>
<dbReference type="InterPro" id="IPR005158">
    <property type="entry name" value="BTAD"/>
</dbReference>
<dbReference type="PROSITE" id="PS51755">
    <property type="entry name" value="OMPR_PHOB"/>
    <property type="match status" value="1"/>
</dbReference>
<protein>
    <submittedName>
        <fullName evidence="5">Predicted ATPase</fullName>
    </submittedName>
</protein>
<dbReference type="STRING" id="2017.SAMN05444320_102463"/>
<dbReference type="Pfam" id="PF00486">
    <property type="entry name" value="Trans_reg_C"/>
    <property type="match status" value="1"/>
</dbReference>
<dbReference type="Pfam" id="PF03704">
    <property type="entry name" value="BTAD"/>
    <property type="match status" value="1"/>
</dbReference>
<evidence type="ECO:0000313" key="5">
    <source>
        <dbReference type="EMBL" id="SHF08622.1"/>
    </source>
</evidence>
<proteinExistence type="inferred from homology"/>
<accession>A0A1M4YT14</accession>
<dbReference type="CDD" id="cd15831">
    <property type="entry name" value="BTAD"/>
    <property type="match status" value="1"/>
</dbReference>
<dbReference type="InterPro" id="IPR019734">
    <property type="entry name" value="TPR_rpt"/>
</dbReference>
<dbReference type="InterPro" id="IPR027417">
    <property type="entry name" value="P-loop_NTPase"/>
</dbReference>
<feature type="domain" description="OmpR/PhoB-type" evidence="4">
    <location>
        <begin position="1"/>
        <end position="101"/>
    </location>
</feature>
<evidence type="ECO:0000259" key="4">
    <source>
        <dbReference type="PROSITE" id="PS51755"/>
    </source>
</evidence>
<dbReference type="PRINTS" id="PR00364">
    <property type="entry name" value="DISEASERSIST"/>
</dbReference>
<gene>
    <name evidence="5" type="ORF">SAMN05444320_102463</name>
</gene>
<dbReference type="EMBL" id="FQVN01000002">
    <property type="protein sequence ID" value="SHF08622.1"/>
    <property type="molecule type" value="Genomic_DNA"/>
</dbReference>
<organism evidence="5 6">
    <name type="scientific">Streptoalloteichus hindustanus</name>
    <dbReference type="NCBI Taxonomy" id="2017"/>
    <lineage>
        <taxon>Bacteria</taxon>
        <taxon>Bacillati</taxon>
        <taxon>Actinomycetota</taxon>
        <taxon>Actinomycetes</taxon>
        <taxon>Pseudonocardiales</taxon>
        <taxon>Pseudonocardiaceae</taxon>
        <taxon>Streptoalloteichus</taxon>
    </lineage>
</organism>
<dbReference type="InterPro" id="IPR016032">
    <property type="entry name" value="Sig_transdc_resp-reg_C-effctor"/>
</dbReference>
<dbReference type="SUPFAM" id="SSF48452">
    <property type="entry name" value="TPR-like"/>
    <property type="match status" value="2"/>
</dbReference>
<dbReference type="SUPFAM" id="SSF46894">
    <property type="entry name" value="C-terminal effector domain of the bipartite response regulators"/>
    <property type="match status" value="1"/>
</dbReference>
<dbReference type="Proteomes" id="UP000184501">
    <property type="component" value="Unassembled WGS sequence"/>
</dbReference>
<evidence type="ECO:0000256" key="2">
    <source>
        <dbReference type="ARBA" id="ARBA00023125"/>
    </source>
</evidence>
<dbReference type="InterPro" id="IPR058852">
    <property type="entry name" value="HTH_77"/>
</dbReference>
<dbReference type="InterPro" id="IPR036388">
    <property type="entry name" value="WH-like_DNA-bd_sf"/>
</dbReference>
<name>A0A1M4YT14_STRHI</name>
<dbReference type="Gene3D" id="1.25.40.10">
    <property type="entry name" value="Tetratricopeptide repeat domain"/>
    <property type="match status" value="2"/>
</dbReference>
<reference evidence="5 6" key="1">
    <citation type="submission" date="2016-11" db="EMBL/GenBank/DDBJ databases">
        <authorList>
            <person name="Jaros S."/>
            <person name="Januszkiewicz K."/>
            <person name="Wedrychowicz H."/>
        </authorList>
    </citation>
    <scope>NUCLEOTIDE SEQUENCE [LARGE SCALE GENOMIC DNA]</scope>
    <source>
        <strain evidence="5 6">DSM 44523</strain>
    </source>
</reference>
<dbReference type="SMART" id="SM01043">
    <property type="entry name" value="BTAD"/>
    <property type="match status" value="1"/>
</dbReference>
<dbReference type="GO" id="GO:0000160">
    <property type="term" value="P:phosphorelay signal transduction system"/>
    <property type="evidence" value="ECO:0007669"/>
    <property type="project" value="InterPro"/>
</dbReference>
<evidence type="ECO:0000313" key="6">
    <source>
        <dbReference type="Proteomes" id="UP000184501"/>
    </source>
</evidence>
<dbReference type="GO" id="GO:0006355">
    <property type="term" value="P:regulation of DNA-templated transcription"/>
    <property type="evidence" value="ECO:0007669"/>
    <property type="project" value="InterPro"/>
</dbReference>
<dbReference type="PANTHER" id="PTHR47691:SF3">
    <property type="entry name" value="HTH-TYPE TRANSCRIPTIONAL REGULATOR RV0890C-RELATED"/>
    <property type="match status" value="1"/>
</dbReference>
<dbReference type="SUPFAM" id="SSF52540">
    <property type="entry name" value="P-loop containing nucleoside triphosphate hydrolases"/>
    <property type="match status" value="1"/>
</dbReference>
<dbReference type="SMART" id="SM00028">
    <property type="entry name" value="TPR"/>
    <property type="match status" value="4"/>
</dbReference>
<sequence>MSDNHAVWFGILGPVEVRSAEGVALPVGGPRARSLLALLCLAAGRVVTVERLVDGLYGEQPPGDAANALQAQVSRLRRRLREGGAPAELVEFHPAGYRLAVDPEDVDLHRFTRLAEATRATLTSGDHVRAGALSRQALELWRGPALADVRDAPFAEVEATRLAELRLSTVEDHAAAGLALGEYRALVPTLQAEIAEHPLRERLRAQLMRALHGCGRSADALAVFEDARRTLAEELGADPSPELAEAHLAVLRAEPPAATSAEEPPHRGIPAQLTSFVGRESELDRIGELLETARLITLIGPGGAGKTRLAVAAADRTRGEACFVDLVPVAGGAELPQAVLDALGLREAGLMPAPGAPVDPVGRLVSALVSRRTLLVLDNCEHVVADVAQLVHRLLGACPGLRVLTTSREALGITGEALCPLPPLGLPPAGAAPAEALEYPAVRLFADRASAVSPGFTVDDQTVHSVLRICAALDGLPLAIELAAARLRTLPLAEIESRLVGAGGRDEPAPAGDRFRLLSRGSRTAAPRHQTLHAVVEWSWNLLAPEEQALARRLTVFDGGAALDAAARVCEMSTEDTDDLLAGLVDKSLVEVSGGRYRMLDTIRAFCAARLAESGEEQRLRARHAEHFLTLARIADPHLRRAEQLDWMARLTAEHANFKAALRWAVHHEPTTALHLVSALTAYWRLRGVRSEIAPLAWALLDALGDEPPAGMAEEYVLCVLTAAGAPVRSMDAHLARATDLMRTMSWPLRQPYLMVLWALFVGPPDGPHNDSPVYDQFLTNDDPWFEALSHFSLSYLSLFGSDVSAAEQEFEAALSAFREVGDRWGVAQVLDGLATLAAMRGEWTRALALTDDAITQVGQLGAREELAEMWCRRGDRFLGAGDLTAALADYDRAAELARRVGVPVTVAYACRGRGEVARLRGDLTTARRWYDQAMAVPVTDWASSGARAHVLTALGRLAEAEGRPAEAADRHREALSITLGQRFLPDLASATEGVAGVVLASGDGALAATLLGVAVALRGTADAGSDVARIVAGARELIGDDAYASAFDRGGRMSRGDAFALLHEIIHSGLNGRRVSPGSSGA</sequence>
<feature type="DNA-binding region" description="OmpR/PhoB-type" evidence="3">
    <location>
        <begin position="1"/>
        <end position="101"/>
    </location>
</feature>
<evidence type="ECO:0000256" key="3">
    <source>
        <dbReference type="PROSITE-ProRule" id="PRU01091"/>
    </source>
</evidence>
<evidence type="ECO:0000256" key="1">
    <source>
        <dbReference type="ARBA" id="ARBA00005820"/>
    </source>
</evidence>
<dbReference type="InterPro" id="IPR011990">
    <property type="entry name" value="TPR-like_helical_dom_sf"/>
</dbReference>